<dbReference type="Proteomes" id="UP000216478">
    <property type="component" value="Unassembled WGS sequence"/>
</dbReference>
<sequence length="127" mass="13713">GDPAEYFYGTAFVDMLSQLRDSGQWEPINNKIAIVAGSFPYSQVVAQAIVEAAPGQGWEVAFGPETVAVPTTEWGSVISRVREANVAAIANTHFFASDIAAFTTQFTSNPTNSLLWFPFGALFKAFT</sequence>
<evidence type="ECO:0000313" key="1">
    <source>
        <dbReference type="EMBL" id="OYR19625.1"/>
    </source>
</evidence>
<dbReference type="AlphaFoldDB" id="A0A256FXQ2"/>
<feature type="non-terminal residue" evidence="1">
    <location>
        <position position="127"/>
    </location>
</feature>
<gene>
    <name evidence="1" type="ORF">CEV33_4821</name>
</gene>
<dbReference type="Gene3D" id="3.40.50.2300">
    <property type="match status" value="1"/>
</dbReference>
<dbReference type="InterPro" id="IPR028082">
    <property type="entry name" value="Peripla_BP_I"/>
</dbReference>
<name>A0A256FXQ2_9HYPH</name>
<protein>
    <submittedName>
        <fullName evidence="1">Periplasmic binding family protein</fullName>
    </submittedName>
</protein>
<keyword evidence="2" id="KW-1185">Reference proteome</keyword>
<feature type="non-terminal residue" evidence="1">
    <location>
        <position position="1"/>
    </location>
</feature>
<dbReference type="EMBL" id="NNRL01000110">
    <property type="protein sequence ID" value="OYR19625.1"/>
    <property type="molecule type" value="Genomic_DNA"/>
</dbReference>
<accession>A0A256FXQ2</accession>
<proteinExistence type="predicted"/>
<organism evidence="1 2">
    <name type="scientific">Brucella grignonensis</name>
    <dbReference type="NCBI Taxonomy" id="94627"/>
    <lineage>
        <taxon>Bacteria</taxon>
        <taxon>Pseudomonadati</taxon>
        <taxon>Pseudomonadota</taxon>
        <taxon>Alphaproteobacteria</taxon>
        <taxon>Hyphomicrobiales</taxon>
        <taxon>Brucellaceae</taxon>
        <taxon>Brucella/Ochrobactrum group</taxon>
        <taxon>Brucella</taxon>
    </lineage>
</organism>
<dbReference type="SUPFAM" id="SSF53822">
    <property type="entry name" value="Periplasmic binding protein-like I"/>
    <property type="match status" value="1"/>
</dbReference>
<reference evidence="1 2" key="1">
    <citation type="submission" date="2017-07" db="EMBL/GenBank/DDBJ databases">
        <title>Phylogenetic study on the rhizospheric bacterium Ochrobactrum sp. A44.</title>
        <authorList>
            <person name="Krzyzanowska D.M."/>
            <person name="Ossowicki A."/>
            <person name="Rajewska M."/>
            <person name="Maciag T."/>
            <person name="Kaczynski Z."/>
            <person name="Czerwicka M."/>
            <person name="Jafra S."/>
        </authorList>
    </citation>
    <scope>NUCLEOTIDE SEQUENCE [LARGE SCALE GENOMIC DNA]</scope>
    <source>
        <strain evidence="1 2">OgA9a</strain>
    </source>
</reference>
<evidence type="ECO:0000313" key="2">
    <source>
        <dbReference type="Proteomes" id="UP000216478"/>
    </source>
</evidence>
<comment type="caution">
    <text evidence="1">The sequence shown here is derived from an EMBL/GenBank/DDBJ whole genome shotgun (WGS) entry which is preliminary data.</text>
</comment>